<reference evidence="3" key="4">
    <citation type="journal article" date="2015" name="G3 (Bethesda)">
        <title>Genome sequences of three phytopathogenic species of the Magnaporthaceae family of fungi.</title>
        <authorList>
            <person name="Okagaki L.H."/>
            <person name="Nunes C.C."/>
            <person name="Sailsbery J."/>
            <person name="Clay B."/>
            <person name="Brown D."/>
            <person name="John T."/>
            <person name="Oh Y."/>
            <person name="Young N."/>
            <person name="Fitzgerald M."/>
            <person name="Haas B.J."/>
            <person name="Zeng Q."/>
            <person name="Young S."/>
            <person name="Adiconis X."/>
            <person name="Fan L."/>
            <person name="Levin J.Z."/>
            <person name="Mitchell T.K."/>
            <person name="Okubara P.A."/>
            <person name="Farman M.L."/>
            <person name="Kohn L.M."/>
            <person name="Birren B."/>
            <person name="Ma L.-J."/>
            <person name="Dean R.A."/>
        </authorList>
    </citation>
    <scope>NUCLEOTIDE SEQUENCE</scope>
    <source>
        <strain evidence="3">ATCC 64411 / 73-15</strain>
    </source>
</reference>
<evidence type="ECO:0000313" key="4">
    <source>
        <dbReference type="Proteomes" id="UP000011715"/>
    </source>
</evidence>
<feature type="compositionally biased region" description="Polar residues" evidence="1">
    <location>
        <begin position="1"/>
        <end position="11"/>
    </location>
</feature>
<reference evidence="4" key="2">
    <citation type="submission" date="2010-05" db="EMBL/GenBank/DDBJ databases">
        <title>The genome sequence of Magnaporthe poae strain ATCC 64411.</title>
        <authorList>
            <person name="Ma L.-J."/>
            <person name="Dead R."/>
            <person name="Young S."/>
            <person name="Zeng Q."/>
            <person name="Koehrsen M."/>
            <person name="Alvarado L."/>
            <person name="Berlin A."/>
            <person name="Chapman S.B."/>
            <person name="Chen Z."/>
            <person name="Freedman E."/>
            <person name="Gellesch M."/>
            <person name="Goldberg J."/>
            <person name="Griggs A."/>
            <person name="Gujja S."/>
            <person name="Heilman E.R."/>
            <person name="Heiman D."/>
            <person name="Hepburn T."/>
            <person name="Howarth C."/>
            <person name="Jen D."/>
            <person name="Larson L."/>
            <person name="Mehta T."/>
            <person name="Neiman D."/>
            <person name="Pearson M."/>
            <person name="Roberts A."/>
            <person name="Saif S."/>
            <person name="Shea T."/>
            <person name="Shenoy N."/>
            <person name="Sisk P."/>
            <person name="Stolte C."/>
            <person name="Sykes S."/>
            <person name="Walk T."/>
            <person name="White J."/>
            <person name="Yandava C."/>
            <person name="Haas B."/>
            <person name="Nusbaum C."/>
            <person name="Birren B."/>
        </authorList>
    </citation>
    <scope>NUCLEOTIDE SEQUENCE [LARGE SCALE GENOMIC DNA]</scope>
    <source>
        <strain evidence="4">ATCC 64411 / 73-15</strain>
    </source>
</reference>
<feature type="region of interest" description="Disordered" evidence="1">
    <location>
        <begin position="72"/>
        <end position="96"/>
    </location>
</feature>
<gene>
    <name evidence="2" type="ORF">MAPG_10328</name>
</gene>
<sequence length="121" mass="12867">MGRFPQFNQARPFSAAPGNDGMHRDGAKHTPVCGCCAPRHSLTASCSRGLEESQQPAPRRSRPIIARSLHSGAGCCPNKARPHAVVSRPPLRGRRSHRAIQGDIGGKVLCCKVAVPLPPSC</sequence>
<name>A0A0C4ECB3_MAGP6</name>
<organism evidence="3 4">
    <name type="scientific">Magnaporthiopsis poae (strain ATCC 64411 / 73-15)</name>
    <name type="common">Kentucky bluegrass fungus</name>
    <name type="synonym">Magnaporthe poae</name>
    <dbReference type="NCBI Taxonomy" id="644358"/>
    <lineage>
        <taxon>Eukaryota</taxon>
        <taxon>Fungi</taxon>
        <taxon>Dikarya</taxon>
        <taxon>Ascomycota</taxon>
        <taxon>Pezizomycotina</taxon>
        <taxon>Sordariomycetes</taxon>
        <taxon>Sordariomycetidae</taxon>
        <taxon>Magnaporthales</taxon>
        <taxon>Magnaporthaceae</taxon>
        <taxon>Magnaporthiopsis</taxon>
    </lineage>
</organism>
<protein>
    <submittedName>
        <fullName evidence="2 3">Uncharacterized protein</fullName>
    </submittedName>
</protein>
<evidence type="ECO:0000256" key="1">
    <source>
        <dbReference type="SAM" id="MobiDB-lite"/>
    </source>
</evidence>
<keyword evidence="4" id="KW-1185">Reference proteome</keyword>
<dbReference type="EnsemblFungi" id="MAPG_10328T0">
    <property type="protein sequence ID" value="MAPG_10328T0"/>
    <property type="gene ID" value="MAPG_10328"/>
</dbReference>
<dbReference type="Proteomes" id="UP000011715">
    <property type="component" value="Unassembled WGS sequence"/>
</dbReference>
<dbReference type="AlphaFoldDB" id="A0A0C4ECB3"/>
<feature type="region of interest" description="Disordered" evidence="1">
    <location>
        <begin position="1"/>
        <end position="24"/>
    </location>
</feature>
<reference evidence="3" key="5">
    <citation type="submission" date="2015-06" db="UniProtKB">
        <authorList>
            <consortium name="EnsemblFungi"/>
        </authorList>
    </citation>
    <scope>IDENTIFICATION</scope>
    <source>
        <strain evidence="3">ATCC 64411</strain>
    </source>
</reference>
<evidence type="ECO:0000313" key="3">
    <source>
        <dbReference type="EnsemblFungi" id="MAPG_10328T0"/>
    </source>
</evidence>
<accession>A0A0C4ECB3</accession>
<reference evidence="2" key="1">
    <citation type="submission" date="2010-05" db="EMBL/GenBank/DDBJ databases">
        <title>The Genome Sequence of Magnaporthe poae strain ATCC 64411.</title>
        <authorList>
            <consortium name="The Broad Institute Genome Sequencing Platform"/>
            <consortium name="Broad Institute Genome Sequencing Center for Infectious Disease"/>
            <person name="Ma L.-J."/>
            <person name="Dead R."/>
            <person name="Young S."/>
            <person name="Zeng Q."/>
            <person name="Koehrsen M."/>
            <person name="Alvarado L."/>
            <person name="Berlin A."/>
            <person name="Chapman S.B."/>
            <person name="Chen Z."/>
            <person name="Freedman E."/>
            <person name="Gellesch M."/>
            <person name="Goldberg J."/>
            <person name="Griggs A."/>
            <person name="Gujja S."/>
            <person name="Heilman E.R."/>
            <person name="Heiman D."/>
            <person name="Hepburn T."/>
            <person name="Howarth C."/>
            <person name="Jen D."/>
            <person name="Larson L."/>
            <person name="Mehta T."/>
            <person name="Neiman D."/>
            <person name="Pearson M."/>
            <person name="Roberts A."/>
            <person name="Saif S."/>
            <person name="Shea T."/>
            <person name="Shenoy N."/>
            <person name="Sisk P."/>
            <person name="Stolte C."/>
            <person name="Sykes S."/>
            <person name="Walk T."/>
            <person name="White J."/>
            <person name="Yandava C."/>
            <person name="Haas B."/>
            <person name="Nusbaum C."/>
            <person name="Birren B."/>
        </authorList>
    </citation>
    <scope>NUCLEOTIDE SEQUENCE</scope>
    <source>
        <strain evidence="2">ATCC 64411</strain>
    </source>
</reference>
<dbReference type="EMBL" id="ADBL01002309">
    <property type="status" value="NOT_ANNOTATED_CDS"/>
    <property type="molecule type" value="Genomic_DNA"/>
</dbReference>
<dbReference type="VEuPathDB" id="FungiDB:MAPG_10328"/>
<evidence type="ECO:0000313" key="2">
    <source>
        <dbReference type="EMBL" id="KLU90474.1"/>
    </source>
</evidence>
<reference evidence="2" key="3">
    <citation type="submission" date="2011-03" db="EMBL/GenBank/DDBJ databases">
        <title>Annotation of Magnaporthe poae ATCC 64411.</title>
        <authorList>
            <person name="Ma L.-J."/>
            <person name="Dead R."/>
            <person name="Young S.K."/>
            <person name="Zeng Q."/>
            <person name="Gargeya S."/>
            <person name="Fitzgerald M."/>
            <person name="Haas B."/>
            <person name="Abouelleil A."/>
            <person name="Alvarado L."/>
            <person name="Arachchi H.M."/>
            <person name="Berlin A."/>
            <person name="Brown A."/>
            <person name="Chapman S.B."/>
            <person name="Chen Z."/>
            <person name="Dunbar C."/>
            <person name="Freedman E."/>
            <person name="Gearin G."/>
            <person name="Gellesch M."/>
            <person name="Goldberg J."/>
            <person name="Griggs A."/>
            <person name="Gujja S."/>
            <person name="Heiman D."/>
            <person name="Howarth C."/>
            <person name="Larson L."/>
            <person name="Lui A."/>
            <person name="MacDonald P.J.P."/>
            <person name="Mehta T."/>
            <person name="Montmayeur A."/>
            <person name="Murphy C."/>
            <person name="Neiman D."/>
            <person name="Pearson M."/>
            <person name="Priest M."/>
            <person name="Roberts A."/>
            <person name="Saif S."/>
            <person name="Shea T."/>
            <person name="Shenoy N."/>
            <person name="Sisk P."/>
            <person name="Stolte C."/>
            <person name="Sykes S."/>
            <person name="Yandava C."/>
            <person name="Wortman J."/>
            <person name="Nusbaum C."/>
            <person name="Birren B."/>
        </authorList>
    </citation>
    <scope>NUCLEOTIDE SEQUENCE</scope>
    <source>
        <strain evidence="2">ATCC 64411</strain>
    </source>
</reference>
<dbReference type="EMBL" id="GL876975">
    <property type="protein sequence ID" value="KLU90474.1"/>
    <property type="molecule type" value="Genomic_DNA"/>
</dbReference>
<proteinExistence type="predicted"/>